<dbReference type="Gene3D" id="1.20.1250.20">
    <property type="entry name" value="MFS general substrate transporter like domains"/>
    <property type="match status" value="2"/>
</dbReference>
<dbReference type="PANTHER" id="PTHR11360:SF234">
    <property type="entry name" value="MFS-TYPE TRANSPORTER DBAD-RELATED"/>
    <property type="match status" value="1"/>
</dbReference>
<keyword evidence="3" id="KW-1133">Transmembrane helix</keyword>
<dbReference type="GO" id="GO:0016020">
    <property type="term" value="C:membrane"/>
    <property type="evidence" value="ECO:0007669"/>
    <property type="project" value="UniProtKB-SubCell"/>
</dbReference>
<dbReference type="GO" id="GO:0022857">
    <property type="term" value="F:transmembrane transporter activity"/>
    <property type="evidence" value="ECO:0007669"/>
    <property type="project" value="InterPro"/>
</dbReference>
<feature type="transmembrane region" description="Helical" evidence="3">
    <location>
        <begin position="349"/>
        <end position="372"/>
    </location>
</feature>
<feature type="transmembrane region" description="Helical" evidence="3">
    <location>
        <begin position="293"/>
        <end position="311"/>
    </location>
</feature>
<feature type="domain" description="Major facilitator superfamily (MFS) profile" evidence="4">
    <location>
        <begin position="259"/>
        <end position="445"/>
    </location>
</feature>
<feature type="transmembrane region" description="Helical" evidence="3">
    <location>
        <begin position="126"/>
        <end position="142"/>
    </location>
</feature>
<feature type="transmembrane region" description="Helical" evidence="3">
    <location>
        <begin position="56"/>
        <end position="77"/>
    </location>
</feature>
<dbReference type="SUPFAM" id="SSF103473">
    <property type="entry name" value="MFS general substrate transporter"/>
    <property type="match status" value="1"/>
</dbReference>
<feature type="transmembrane region" description="Helical" evidence="3">
    <location>
        <begin position="260"/>
        <end position="281"/>
    </location>
</feature>
<sequence>MSAGFAQTDSLEAETIHEIVTSQNSNEKTYGGAQDGDDNEKAEIIVEDFPDGGLRAWSIVLGTSLTAFATFGFVNSWGVFQSYYEQTLLKDSSSSDIAWIGSVQYALVFFPGLVTGRMFDIGIFKLPYAIASLVLVATSFLTGQCTEYWQFLLCQGIALGLACGTLFGPSMGILGHWFKKKRGLALGINAFGSSLGGTIIPIATRRLIVEVGRFHLDYANSRISYALRFGIPQSHSCETLTPKRASSGLFNLAALKSPAFSAYCASSLIAFLGLYTVLTYIDISASSIGIDDNFSFYLVSITNAASGFGRLASGVACDRIGAINFMAPMTLVAGVLTYAWPFATTKAEFIVVGIIYGFASGVYVSCFLLPIYEMSEVNDIGRRTGMIMSIGAIGALLGPPISGAINTNTGGFKAVGYYAGSMIILAAAFMILTRQIVLKKIRGRF</sequence>
<feature type="transmembrane region" description="Helical" evidence="3">
    <location>
        <begin position="148"/>
        <end position="174"/>
    </location>
</feature>
<dbReference type="PROSITE" id="PS50850">
    <property type="entry name" value="MFS"/>
    <property type="match status" value="1"/>
</dbReference>
<dbReference type="OrthoDB" id="6509908at2759"/>
<evidence type="ECO:0000313" key="5">
    <source>
        <dbReference type="EMBL" id="KAE9398814.1"/>
    </source>
</evidence>
<feature type="transmembrane region" description="Helical" evidence="3">
    <location>
        <begin position="97"/>
        <end position="114"/>
    </location>
</feature>
<dbReference type="PANTHER" id="PTHR11360">
    <property type="entry name" value="MONOCARBOXYLATE TRANSPORTER"/>
    <property type="match status" value="1"/>
</dbReference>
<dbReference type="InterPro" id="IPR036259">
    <property type="entry name" value="MFS_trans_sf"/>
</dbReference>
<evidence type="ECO:0000259" key="4">
    <source>
        <dbReference type="PROSITE" id="PS50850"/>
    </source>
</evidence>
<dbReference type="EMBL" id="ML769477">
    <property type="protein sequence ID" value="KAE9398814.1"/>
    <property type="molecule type" value="Genomic_DNA"/>
</dbReference>
<evidence type="ECO:0000256" key="3">
    <source>
        <dbReference type="SAM" id="Phobius"/>
    </source>
</evidence>
<feature type="transmembrane region" description="Helical" evidence="3">
    <location>
        <begin position="323"/>
        <end position="343"/>
    </location>
</feature>
<dbReference type="Pfam" id="PF07690">
    <property type="entry name" value="MFS_1"/>
    <property type="match status" value="2"/>
</dbReference>
<dbReference type="InterPro" id="IPR020846">
    <property type="entry name" value="MFS_dom"/>
</dbReference>
<accession>A0A6A4HP46</accession>
<reference evidence="5" key="1">
    <citation type="journal article" date="2019" name="Environ. Microbiol.">
        <title>Fungal ecological strategies reflected in gene transcription - a case study of two litter decomposers.</title>
        <authorList>
            <person name="Barbi F."/>
            <person name="Kohler A."/>
            <person name="Barry K."/>
            <person name="Baskaran P."/>
            <person name="Daum C."/>
            <person name="Fauchery L."/>
            <person name="Ihrmark K."/>
            <person name="Kuo A."/>
            <person name="LaButti K."/>
            <person name="Lipzen A."/>
            <person name="Morin E."/>
            <person name="Grigoriev I.V."/>
            <person name="Henrissat B."/>
            <person name="Lindahl B."/>
            <person name="Martin F."/>
        </authorList>
    </citation>
    <scope>NUCLEOTIDE SEQUENCE</scope>
    <source>
        <strain evidence="5">JB14</strain>
    </source>
</reference>
<evidence type="ECO:0000256" key="2">
    <source>
        <dbReference type="ARBA" id="ARBA00006727"/>
    </source>
</evidence>
<dbReference type="InterPro" id="IPR011701">
    <property type="entry name" value="MFS"/>
</dbReference>
<feature type="transmembrane region" description="Helical" evidence="3">
    <location>
        <begin position="417"/>
        <end position="437"/>
    </location>
</feature>
<evidence type="ECO:0000256" key="1">
    <source>
        <dbReference type="ARBA" id="ARBA00004141"/>
    </source>
</evidence>
<protein>
    <submittedName>
        <fullName evidence="5">MFS general substrate transporter</fullName>
    </submittedName>
</protein>
<feature type="transmembrane region" description="Helical" evidence="3">
    <location>
        <begin position="384"/>
        <end position="405"/>
    </location>
</feature>
<organism evidence="5 6">
    <name type="scientific">Gymnopus androsaceus JB14</name>
    <dbReference type="NCBI Taxonomy" id="1447944"/>
    <lineage>
        <taxon>Eukaryota</taxon>
        <taxon>Fungi</taxon>
        <taxon>Dikarya</taxon>
        <taxon>Basidiomycota</taxon>
        <taxon>Agaricomycotina</taxon>
        <taxon>Agaricomycetes</taxon>
        <taxon>Agaricomycetidae</taxon>
        <taxon>Agaricales</taxon>
        <taxon>Marasmiineae</taxon>
        <taxon>Omphalotaceae</taxon>
        <taxon>Gymnopus</taxon>
    </lineage>
</organism>
<keyword evidence="6" id="KW-1185">Reference proteome</keyword>
<proteinExistence type="inferred from homology"/>
<dbReference type="Proteomes" id="UP000799118">
    <property type="component" value="Unassembled WGS sequence"/>
</dbReference>
<comment type="subcellular location">
    <subcellularLocation>
        <location evidence="1">Membrane</location>
        <topology evidence="1">Multi-pass membrane protein</topology>
    </subcellularLocation>
</comment>
<gene>
    <name evidence="5" type="ORF">BT96DRAFT_994516</name>
</gene>
<name>A0A6A4HP46_9AGAR</name>
<comment type="similarity">
    <text evidence="2">Belongs to the major facilitator superfamily. Monocarboxylate porter (TC 2.A.1.13) family.</text>
</comment>
<dbReference type="InterPro" id="IPR050327">
    <property type="entry name" value="Proton-linked_MCT"/>
</dbReference>
<keyword evidence="3" id="KW-0472">Membrane</keyword>
<evidence type="ECO:0000313" key="6">
    <source>
        <dbReference type="Proteomes" id="UP000799118"/>
    </source>
</evidence>
<keyword evidence="3" id="KW-0812">Transmembrane</keyword>
<dbReference type="AlphaFoldDB" id="A0A6A4HP46"/>